<dbReference type="InterPro" id="IPR036291">
    <property type="entry name" value="NAD(P)-bd_dom_sf"/>
</dbReference>
<comment type="similarity">
    <text evidence="1">Belongs to the 3-beta-HSD family.</text>
</comment>
<evidence type="ECO:0000259" key="3">
    <source>
        <dbReference type="Pfam" id="PF01073"/>
    </source>
</evidence>
<accession>A0AAX4HJH5</accession>
<dbReference type="KEGG" id="psti:SOO65_11685"/>
<dbReference type="GO" id="GO:0016616">
    <property type="term" value="F:oxidoreductase activity, acting on the CH-OH group of donors, NAD or NADP as acceptor"/>
    <property type="evidence" value="ECO:0007669"/>
    <property type="project" value="InterPro"/>
</dbReference>
<evidence type="ECO:0000256" key="2">
    <source>
        <dbReference type="ARBA" id="ARBA00023002"/>
    </source>
</evidence>
<dbReference type="EMBL" id="CP139487">
    <property type="protein sequence ID" value="WPU63347.1"/>
    <property type="molecule type" value="Genomic_DNA"/>
</dbReference>
<name>A0AAX4HJH5_9BACT</name>
<evidence type="ECO:0000256" key="1">
    <source>
        <dbReference type="ARBA" id="ARBA00009219"/>
    </source>
</evidence>
<proteinExistence type="inferred from homology"/>
<protein>
    <submittedName>
        <fullName evidence="4">NAD-dependent epimerase/dehydratase family protein</fullName>
    </submittedName>
</protein>
<dbReference type="PANTHER" id="PTHR43245:SF51">
    <property type="entry name" value="SHORT CHAIN DEHYDROGENASE_REDUCTASE FAMILY 42E, MEMBER 2"/>
    <property type="match status" value="1"/>
</dbReference>
<organism evidence="4 5">
    <name type="scientific">Peredibacter starrii</name>
    <dbReference type="NCBI Taxonomy" id="28202"/>
    <lineage>
        <taxon>Bacteria</taxon>
        <taxon>Pseudomonadati</taxon>
        <taxon>Bdellovibrionota</taxon>
        <taxon>Bacteriovoracia</taxon>
        <taxon>Bacteriovoracales</taxon>
        <taxon>Bacteriovoracaceae</taxon>
        <taxon>Peredibacter</taxon>
    </lineage>
</organism>
<keyword evidence="5" id="KW-1185">Reference proteome</keyword>
<evidence type="ECO:0000313" key="5">
    <source>
        <dbReference type="Proteomes" id="UP001324634"/>
    </source>
</evidence>
<dbReference type="Gene3D" id="3.40.50.720">
    <property type="entry name" value="NAD(P)-binding Rossmann-like Domain"/>
    <property type="match status" value="1"/>
</dbReference>
<dbReference type="PANTHER" id="PTHR43245">
    <property type="entry name" value="BIFUNCTIONAL POLYMYXIN RESISTANCE PROTEIN ARNA"/>
    <property type="match status" value="1"/>
</dbReference>
<dbReference type="Proteomes" id="UP001324634">
    <property type="component" value="Chromosome"/>
</dbReference>
<evidence type="ECO:0000313" key="4">
    <source>
        <dbReference type="EMBL" id="WPU63347.1"/>
    </source>
</evidence>
<dbReference type="InterPro" id="IPR002225">
    <property type="entry name" value="3Beta_OHSteriod_DH/Estase"/>
</dbReference>
<dbReference type="InterPro" id="IPR050177">
    <property type="entry name" value="Lipid_A_modif_metabolic_enz"/>
</dbReference>
<dbReference type="Pfam" id="PF01073">
    <property type="entry name" value="3Beta_HSD"/>
    <property type="match status" value="1"/>
</dbReference>
<dbReference type="AlphaFoldDB" id="A0AAX4HJH5"/>
<gene>
    <name evidence="4" type="ORF">SOO65_11685</name>
</gene>
<feature type="domain" description="3-beta hydroxysteroid dehydrogenase/isomerase" evidence="3">
    <location>
        <begin position="4"/>
        <end position="248"/>
    </location>
</feature>
<keyword evidence="2" id="KW-0560">Oxidoreductase</keyword>
<reference evidence="4 5" key="1">
    <citation type="submission" date="2023-11" db="EMBL/GenBank/DDBJ databases">
        <title>Peredibacter starrii A3.12.</title>
        <authorList>
            <person name="Mitchell R.J."/>
        </authorList>
    </citation>
    <scope>NUCLEOTIDE SEQUENCE [LARGE SCALE GENOMIC DNA]</scope>
    <source>
        <strain evidence="4 5">A3.12</strain>
    </source>
</reference>
<dbReference type="SUPFAM" id="SSF51735">
    <property type="entry name" value="NAD(P)-binding Rossmann-fold domains"/>
    <property type="match status" value="1"/>
</dbReference>
<sequence length="335" mass="37716">MRILVTGGGGFLGTHIIKELLKNSSYIVTNFSRHSYSHLEDLGVPTIKGDIRKREDVEKALTQGFDAIFHVAALAGVWGKYEDYYGINYEGTKNLVEVAKSQGIQRFVYTSTPSVVFNKDDLLGVGEEQPYATEFLNAYSETKTMAEKLVLAANDNQNFLTCAIRPHLIWGPGDPHLFPRVIQKGKEGKLKVVGDGENLVDIVFVENAALAHVQAFEHLKPHSRVCGQAYFIGQERPVKLWGFINQILGFVKVDPVMNSIDVTTAYRIGWLLEKVFKVLGIQKPEPPMTRFVALNLGKSHYFSHEKAKRDFGYYPKVSIEEGLKKTFSYRDLIKD</sequence>
<dbReference type="GO" id="GO:0006694">
    <property type="term" value="P:steroid biosynthetic process"/>
    <property type="evidence" value="ECO:0007669"/>
    <property type="project" value="InterPro"/>
</dbReference>
<dbReference type="RefSeq" id="WP_321389892.1">
    <property type="nucleotide sequence ID" value="NZ_CP139487.1"/>
</dbReference>